<dbReference type="STRING" id="76728.AQ490_04280"/>
<evidence type="ECO:0000313" key="4">
    <source>
        <dbReference type="Proteomes" id="UP000050867"/>
    </source>
</evidence>
<dbReference type="Proteomes" id="UP000050867">
    <property type="component" value="Unassembled WGS sequence"/>
</dbReference>
<sequence>MGSIPDLSRARWVKSSHSGGNGGQCVEWAPEVATTHGVVPVRDSKNPTGPTLTFTPTGWKAFVSAIRRGELTG</sequence>
<organism evidence="3 4">
    <name type="scientific">Wenjunlia vitaminophila</name>
    <name type="common">Streptomyces vitaminophilus</name>
    <dbReference type="NCBI Taxonomy" id="76728"/>
    <lineage>
        <taxon>Bacteria</taxon>
        <taxon>Bacillati</taxon>
        <taxon>Actinomycetota</taxon>
        <taxon>Actinomycetes</taxon>
        <taxon>Kitasatosporales</taxon>
        <taxon>Streptomycetaceae</taxon>
        <taxon>Wenjunlia</taxon>
    </lineage>
</organism>
<dbReference type="InterPro" id="IPR007278">
    <property type="entry name" value="DUF397"/>
</dbReference>
<evidence type="ECO:0000313" key="3">
    <source>
        <dbReference type="EMBL" id="KRV48473.1"/>
    </source>
</evidence>
<proteinExistence type="predicted"/>
<dbReference type="Pfam" id="PF04149">
    <property type="entry name" value="DUF397"/>
    <property type="match status" value="1"/>
</dbReference>
<feature type="domain" description="DUF397" evidence="2">
    <location>
        <begin position="10"/>
        <end position="67"/>
    </location>
</feature>
<keyword evidence="4" id="KW-1185">Reference proteome</keyword>
<reference evidence="3 4" key="1">
    <citation type="submission" date="2015-10" db="EMBL/GenBank/DDBJ databases">
        <title>Draft genome sequence of pyrrolomycin-producing Streptomyces vitaminophilus.</title>
        <authorList>
            <person name="Graham D.E."/>
            <person name="Mahan K.M."/>
            <person name="Klingeman D.M."/>
            <person name="Hettich R.L."/>
            <person name="Parry R.J."/>
        </authorList>
    </citation>
    <scope>NUCLEOTIDE SEQUENCE [LARGE SCALE GENOMIC DNA]</scope>
    <source>
        <strain evidence="3 4">ATCC 31673</strain>
    </source>
</reference>
<evidence type="ECO:0000256" key="1">
    <source>
        <dbReference type="SAM" id="MobiDB-lite"/>
    </source>
</evidence>
<name>A0A0T6LRB8_WENVI</name>
<dbReference type="RefSeq" id="WP_018386248.1">
    <property type="nucleotide sequence ID" value="NZ_LLZU01000024.1"/>
</dbReference>
<feature type="region of interest" description="Disordered" evidence="1">
    <location>
        <begin position="1"/>
        <end position="25"/>
    </location>
</feature>
<comment type="caution">
    <text evidence="3">The sequence shown here is derived from an EMBL/GenBank/DDBJ whole genome shotgun (WGS) entry which is preliminary data.</text>
</comment>
<dbReference type="EMBL" id="LLZU01000024">
    <property type="protein sequence ID" value="KRV48473.1"/>
    <property type="molecule type" value="Genomic_DNA"/>
</dbReference>
<dbReference type="OrthoDB" id="4570646at2"/>
<dbReference type="AlphaFoldDB" id="A0A0T6LRB8"/>
<accession>A0A0T6LRB8</accession>
<gene>
    <name evidence="3" type="ORF">AQ490_04280</name>
</gene>
<evidence type="ECO:0000259" key="2">
    <source>
        <dbReference type="Pfam" id="PF04149"/>
    </source>
</evidence>
<protein>
    <submittedName>
        <fullName evidence="3">Toxin-antitoxin system toxin subunit</fullName>
    </submittedName>
</protein>